<organism evidence="2 3">
    <name type="scientific">Botrytis paeoniae</name>
    <dbReference type="NCBI Taxonomy" id="278948"/>
    <lineage>
        <taxon>Eukaryota</taxon>
        <taxon>Fungi</taxon>
        <taxon>Dikarya</taxon>
        <taxon>Ascomycota</taxon>
        <taxon>Pezizomycotina</taxon>
        <taxon>Leotiomycetes</taxon>
        <taxon>Helotiales</taxon>
        <taxon>Sclerotiniaceae</taxon>
        <taxon>Botrytis</taxon>
    </lineage>
</organism>
<proteinExistence type="predicted"/>
<keyword evidence="3" id="KW-1185">Reference proteome</keyword>
<feature type="region of interest" description="Disordered" evidence="1">
    <location>
        <begin position="1"/>
        <end position="46"/>
    </location>
</feature>
<name>A0A4Z1FSA4_9HELO</name>
<sequence length="88" mass="10143">MSELGMWEFEKTKDDSRSRNEIKRQDEQPTNVEGFGGTEAGGAESLQKQSILKETFREHVLRKSEAMIYCRIHVQLKLQIVSLCNEVV</sequence>
<evidence type="ECO:0000313" key="3">
    <source>
        <dbReference type="Proteomes" id="UP000297910"/>
    </source>
</evidence>
<dbReference type="EMBL" id="PQXI01000071">
    <property type="protein sequence ID" value="TGO25839.1"/>
    <property type="molecule type" value="Genomic_DNA"/>
</dbReference>
<accession>A0A4Z1FSA4</accession>
<reference evidence="2 3" key="1">
    <citation type="submission" date="2017-12" db="EMBL/GenBank/DDBJ databases">
        <title>Comparative genomics of Botrytis spp.</title>
        <authorList>
            <person name="Valero-Jimenez C.A."/>
            <person name="Tapia P."/>
            <person name="Veloso J."/>
            <person name="Silva-Moreno E."/>
            <person name="Staats M."/>
            <person name="Valdes J.H."/>
            <person name="Van Kan J.A.L."/>
        </authorList>
    </citation>
    <scope>NUCLEOTIDE SEQUENCE [LARGE SCALE GENOMIC DNA]</scope>
    <source>
        <strain evidence="2 3">Bp0003</strain>
    </source>
</reference>
<comment type="caution">
    <text evidence="2">The sequence shown here is derived from an EMBL/GenBank/DDBJ whole genome shotgun (WGS) entry which is preliminary data.</text>
</comment>
<protein>
    <submittedName>
        <fullName evidence="2">Uncharacterized protein</fullName>
    </submittedName>
</protein>
<evidence type="ECO:0000313" key="2">
    <source>
        <dbReference type="EMBL" id="TGO25839.1"/>
    </source>
</evidence>
<dbReference type="AlphaFoldDB" id="A0A4Z1FSA4"/>
<feature type="compositionally biased region" description="Basic and acidic residues" evidence="1">
    <location>
        <begin position="8"/>
        <end position="27"/>
    </location>
</feature>
<evidence type="ECO:0000256" key="1">
    <source>
        <dbReference type="SAM" id="MobiDB-lite"/>
    </source>
</evidence>
<dbReference type="Proteomes" id="UP000297910">
    <property type="component" value="Unassembled WGS sequence"/>
</dbReference>
<gene>
    <name evidence="2" type="ORF">BPAE_0071g00100</name>
</gene>